<feature type="transmembrane region" description="Helical" evidence="6">
    <location>
        <begin position="197"/>
        <end position="217"/>
    </location>
</feature>
<keyword evidence="9" id="KW-1185">Reference proteome</keyword>
<keyword evidence="2" id="KW-1003">Cell membrane</keyword>
<keyword evidence="4 6" id="KW-1133">Transmembrane helix</keyword>
<dbReference type="PIRSF" id="PIRSF006483">
    <property type="entry name" value="Membrane_protein_YitT"/>
    <property type="match status" value="1"/>
</dbReference>
<dbReference type="GO" id="GO:0005886">
    <property type="term" value="C:plasma membrane"/>
    <property type="evidence" value="ECO:0007669"/>
    <property type="project" value="UniProtKB-SubCell"/>
</dbReference>
<evidence type="ECO:0000256" key="4">
    <source>
        <dbReference type="ARBA" id="ARBA00022989"/>
    </source>
</evidence>
<dbReference type="InterPro" id="IPR015867">
    <property type="entry name" value="N-reg_PII/ATP_PRibTrfase_C"/>
</dbReference>
<keyword evidence="3 6" id="KW-0812">Transmembrane</keyword>
<evidence type="ECO:0000256" key="5">
    <source>
        <dbReference type="ARBA" id="ARBA00023136"/>
    </source>
</evidence>
<feature type="domain" description="DUF2179" evidence="7">
    <location>
        <begin position="271"/>
        <end position="325"/>
    </location>
</feature>
<dbReference type="InterPro" id="IPR019264">
    <property type="entry name" value="DUF2179"/>
</dbReference>
<dbReference type="PANTHER" id="PTHR33545:SF5">
    <property type="entry name" value="UPF0750 MEMBRANE PROTEIN YITT"/>
    <property type="match status" value="1"/>
</dbReference>
<dbReference type="RefSeq" id="WP_125030345.1">
    <property type="nucleotide sequence ID" value="NZ_JAPXVP010000006.1"/>
</dbReference>
<feature type="transmembrane region" description="Helical" evidence="6">
    <location>
        <begin position="156"/>
        <end position="176"/>
    </location>
</feature>
<proteinExistence type="predicted"/>
<organism evidence="8 9">
    <name type="scientific">Ancylomarina euxinus</name>
    <dbReference type="NCBI Taxonomy" id="2283627"/>
    <lineage>
        <taxon>Bacteria</taxon>
        <taxon>Pseudomonadati</taxon>
        <taxon>Bacteroidota</taxon>
        <taxon>Bacteroidia</taxon>
        <taxon>Marinilabiliales</taxon>
        <taxon>Marinifilaceae</taxon>
        <taxon>Ancylomarina</taxon>
    </lineage>
</organism>
<gene>
    <name evidence="8" type="ORF">DWB61_07830</name>
</gene>
<evidence type="ECO:0000256" key="6">
    <source>
        <dbReference type="SAM" id="Phobius"/>
    </source>
</evidence>
<dbReference type="Proteomes" id="UP000285794">
    <property type="component" value="Unassembled WGS sequence"/>
</dbReference>
<dbReference type="OrthoDB" id="1422399at2"/>
<dbReference type="CDD" id="cd16380">
    <property type="entry name" value="YitT_C"/>
    <property type="match status" value="1"/>
</dbReference>
<evidence type="ECO:0000256" key="3">
    <source>
        <dbReference type="ARBA" id="ARBA00022692"/>
    </source>
</evidence>
<dbReference type="InterPro" id="IPR003740">
    <property type="entry name" value="YitT"/>
</dbReference>
<dbReference type="InterPro" id="IPR051461">
    <property type="entry name" value="UPF0750_membrane"/>
</dbReference>
<accession>A0A425Y298</accession>
<comment type="caution">
    <text evidence="8">The sequence shown here is derived from an EMBL/GenBank/DDBJ whole genome shotgun (WGS) entry which is preliminary data.</text>
</comment>
<evidence type="ECO:0000313" key="8">
    <source>
        <dbReference type="EMBL" id="RRG22115.1"/>
    </source>
</evidence>
<protein>
    <submittedName>
        <fullName evidence="8">YitT family protein</fullName>
    </submittedName>
</protein>
<name>A0A425Y298_9BACT</name>
<sequence>MAFIQNEKLFSGKWFYNYALLVAGAFVLALGYIFFITPHFIVPGGAYGIGIIVHKLSIGLFPHGPFGVLEASEYSGFFSNIAYYFMDYQNDMFHQYQGGIPVGLTGLVINIILVLAGIKILGPRFGLKTFFGFFLSSLFIDLATKWWGLVPLVDDVLLSCVFGGIFIGFGFGLILKAKATTGGSDIIGMMVSKSTKLPLGQMIIYIDLLIILCSLYVDMDWQIPLYSLIVLYISGRVIDITIQGSTFEKALFIISDKTEEIRDKVVIDMKRSGTYLKGQGMYNGQDKTMIFIVVNRRELSILKDYIEYIDPNAFITVMETNEILGKGFKSLSDTME</sequence>
<dbReference type="Pfam" id="PF02588">
    <property type="entry name" value="YitT_membrane"/>
    <property type="match status" value="2"/>
</dbReference>
<keyword evidence="5 6" id="KW-0472">Membrane</keyword>
<reference evidence="8 9" key="1">
    <citation type="submission" date="2018-07" db="EMBL/GenBank/DDBJ databases">
        <title>Draft genome sequence of Ancylomarina sp. M1P.</title>
        <authorList>
            <person name="Yadav S."/>
            <person name="Villanueva L."/>
            <person name="Damste J.S.S."/>
        </authorList>
    </citation>
    <scope>NUCLEOTIDE SEQUENCE [LARGE SCALE GENOMIC DNA]</scope>
    <source>
        <strain evidence="8 9">M1P</strain>
    </source>
</reference>
<feature type="transmembrane region" description="Helical" evidence="6">
    <location>
        <begin position="15"/>
        <end position="35"/>
    </location>
</feature>
<evidence type="ECO:0000256" key="1">
    <source>
        <dbReference type="ARBA" id="ARBA00004651"/>
    </source>
</evidence>
<feature type="transmembrane region" description="Helical" evidence="6">
    <location>
        <begin position="98"/>
        <end position="118"/>
    </location>
</feature>
<dbReference type="PANTHER" id="PTHR33545">
    <property type="entry name" value="UPF0750 MEMBRANE PROTEIN YITT-RELATED"/>
    <property type="match status" value="1"/>
</dbReference>
<dbReference type="Pfam" id="PF10035">
    <property type="entry name" value="DUF2179"/>
    <property type="match status" value="1"/>
</dbReference>
<dbReference type="Gene3D" id="3.30.70.120">
    <property type="match status" value="1"/>
</dbReference>
<feature type="transmembrane region" description="Helical" evidence="6">
    <location>
        <begin position="130"/>
        <end position="150"/>
    </location>
</feature>
<evidence type="ECO:0000313" key="9">
    <source>
        <dbReference type="Proteomes" id="UP000285794"/>
    </source>
</evidence>
<dbReference type="EMBL" id="QQWG01000006">
    <property type="protein sequence ID" value="RRG22115.1"/>
    <property type="molecule type" value="Genomic_DNA"/>
</dbReference>
<dbReference type="AlphaFoldDB" id="A0A425Y298"/>
<evidence type="ECO:0000256" key="2">
    <source>
        <dbReference type="ARBA" id="ARBA00022475"/>
    </source>
</evidence>
<evidence type="ECO:0000259" key="7">
    <source>
        <dbReference type="Pfam" id="PF10035"/>
    </source>
</evidence>
<comment type="subcellular location">
    <subcellularLocation>
        <location evidence="1">Cell membrane</location>
        <topology evidence="1">Multi-pass membrane protein</topology>
    </subcellularLocation>
</comment>